<organism evidence="2 3">
    <name type="scientific">Parendozoicomonas haliclonae</name>
    <dbReference type="NCBI Taxonomy" id="1960125"/>
    <lineage>
        <taxon>Bacteria</taxon>
        <taxon>Pseudomonadati</taxon>
        <taxon>Pseudomonadota</taxon>
        <taxon>Gammaproteobacteria</taxon>
        <taxon>Oceanospirillales</taxon>
        <taxon>Endozoicomonadaceae</taxon>
        <taxon>Parendozoicomonas</taxon>
    </lineage>
</organism>
<name>A0A1X7AKC4_9GAMM</name>
<dbReference type="RefSeq" id="WP_087109999.1">
    <property type="nucleotide sequence ID" value="NZ_CBCSCN010000003.1"/>
</dbReference>
<evidence type="ECO:0000256" key="1">
    <source>
        <dbReference type="SAM" id="SignalP"/>
    </source>
</evidence>
<sequence>MKFSHLAILAATLSVPFSLTSCLSQASESPEKVLILGDTAAGDANINLFDKSRLEVEYLSVLKERDQRTYEYLFSALETLHGSFRDLQIALKTLQTLADTSLTDTVPVQDYLAAVRDYRQTRELLEDHIHRLALPPAIREDAHPELSGDIRFETLQEHYLTQLSQQGRKAAEMQFRLALPSGSHHLHTGVNTDDLGKMQLLSAAKINELQRQILVKKLMTSRERTTIDQSINAFTQKALQAYIDAFGASERYRTSSDQQGRIKAAKALRDVFWARAYIRSVYGVKIGSIPVNYQKHIFNADYFLSNVHVGAMSLWDENHLVEALNLATEAQATLHDKGAGSKTAFLRHLLVWVSGSKADDQAKHFIVDLVKADLEQELELSRSGGLRAVRAGYRERYYTSEESKTFYQNLAQTVFGDPDDDDLEADVGVLSTGTLKSAIAQCSNVLEQMEVRLDEARKLQDTLALLTESSQSMNKRKKRADI</sequence>
<dbReference type="Proteomes" id="UP000196573">
    <property type="component" value="Unassembled WGS sequence"/>
</dbReference>
<gene>
    <name evidence="2" type="ORF">EHSB41UT_02308</name>
</gene>
<evidence type="ECO:0000313" key="3">
    <source>
        <dbReference type="Proteomes" id="UP000196573"/>
    </source>
</evidence>
<protein>
    <submittedName>
        <fullName evidence="2">Uncharacterized protein</fullName>
    </submittedName>
</protein>
<evidence type="ECO:0000313" key="2">
    <source>
        <dbReference type="EMBL" id="SMA47092.1"/>
    </source>
</evidence>
<reference evidence="2 3" key="1">
    <citation type="submission" date="2017-03" db="EMBL/GenBank/DDBJ databases">
        <authorList>
            <person name="Afonso C.L."/>
            <person name="Miller P.J."/>
            <person name="Scott M.A."/>
            <person name="Spackman E."/>
            <person name="Goraichik I."/>
            <person name="Dimitrov K.M."/>
            <person name="Suarez D.L."/>
            <person name="Swayne D.E."/>
        </authorList>
    </citation>
    <scope>NUCLEOTIDE SEQUENCE [LARGE SCALE GENOMIC DNA]</scope>
    <source>
        <strain evidence="2">SB41UT1</strain>
    </source>
</reference>
<dbReference type="EMBL" id="FWPT01000005">
    <property type="protein sequence ID" value="SMA47092.1"/>
    <property type="molecule type" value="Genomic_DNA"/>
</dbReference>
<keyword evidence="3" id="KW-1185">Reference proteome</keyword>
<dbReference type="AlphaFoldDB" id="A0A1X7AKC4"/>
<accession>A0A1X7AKC4</accession>
<proteinExistence type="predicted"/>
<keyword evidence="1" id="KW-0732">Signal</keyword>
<dbReference type="OrthoDB" id="6188834at2"/>
<feature type="chain" id="PRO_5012507689" evidence="1">
    <location>
        <begin position="27"/>
        <end position="482"/>
    </location>
</feature>
<dbReference type="PROSITE" id="PS51257">
    <property type="entry name" value="PROKAR_LIPOPROTEIN"/>
    <property type="match status" value="1"/>
</dbReference>
<feature type="signal peptide" evidence="1">
    <location>
        <begin position="1"/>
        <end position="26"/>
    </location>
</feature>